<evidence type="ECO:0000256" key="4">
    <source>
        <dbReference type="ARBA" id="ARBA00023235"/>
    </source>
</evidence>
<feature type="domain" description="PPIase FKBP-type" evidence="7">
    <location>
        <begin position="86"/>
        <end position="196"/>
    </location>
</feature>
<reference evidence="8 9" key="1">
    <citation type="journal article" date="2018" name="Nat. Biotechnol.">
        <title>A standardized bacterial taxonomy based on genome phylogeny substantially revises the tree of life.</title>
        <authorList>
            <person name="Parks D.H."/>
            <person name="Chuvochina M."/>
            <person name="Waite D.W."/>
            <person name="Rinke C."/>
            <person name="Skarshewski A."/>
            <person name="Chaumeil P.A."/>
            <person name="Hugenholtz P."/>
        </authorList>
    </citation>
    <scope>NUCLEOTIDE SEQUENCE [LARGE SCALE GENOMIC DNA]</scope>
    <source>
        <strain evidence="8">UBA9667</strain>
    </source>
</reference>
<name>A0A3D2SEF2_9BACE</name>
<organism evidence="8 9">
    <name type="scientific">Bacteroides graminisolvens</name>
    <dbReference type="NCBI Taxonomy" id="477666"/>
    <lineage>
        <taxon>Bacteria</taxon>
        <taxon>Pseudomonadati</taxon>
        <taxon>Bacteroidota</taxon>
        <taxon>Bacteroidia</taxon>
        <taxon>Bacteroidales</taxon>
        <taxon>Bacteroidaceae</taxon>
        <taxon>Bacteroides</taxon>
    </lineage>
</organism>
<protein>
    <recommendedName>
        <fullName evidence="6">Peptidyl-prolyl cis-trans isomerase</fullName>
        <ecNumber evidence="6">5.2.1.8</ecNumber>
    </recommendedName>
</protein>
<evidence type="ECO:0000313" key="9">
    <source>
        <dbReference type="Proteomes" id="UP000263098"/>
    </source>
</evidence>
<dbReference type="SUPFAM" id="SSF54534">
    <property type="entry name" value="FKBP-like"/>
    <property type="match status" value="1"/>
</dbReference>
<evidence type="ECO:0000256" key="5">
    <source>
        <dbReference type="PROSITE-ProRule" id="PRU00277"/>
    </source>
</evidence>
<gene>
    <name evidence="8" type="ORF">DHW31_07635</name>
</gene>
<sequence length="198" mass="22718">MKKYILLSLLFTQCLLLFTSCDETEEVNKYADWRNRNEAFIDSLKSVYDAKTDPELIQIIPYAEKNYPIYAKKLKTVTSGETPLYTDSVTAFYRGMLIDEAVFGAATTPRYYTKLYQSLDVFDKNFAGEEPTVFESPTKFLVNGVVAGWREVLQRMKVGERWEVYIPWQQGYGSSVSGTIPAYSTLIFDLNLVSIKKK</sequence>
<dbReference type="GO" id="GO:0003755">
    <property type="term" value="F:peptidyl-prolyl cis-trans isomerase activity"/>
    <property type="evidence" value="ECO:0007669"/>
    <property type="project" value="UniProtKB-UniRule"/>
</dbReference>
<dbReference type="InterPro" id="IPR001179">
    <property type="entry name" value="PPIase_FKBP_dom"/>
</dbReference>
<evidence type="ECO:0000313" key="8">
    <source>
        <dbReference type="EMBL" id="HCK24632.1"/>
    </source>
</evidence>
<dbReference type="PROSITE" id="PS51257">
    <property type="entry name" value="PROKAR_LIPOPROTEIN"/>
    <property type="match status" value="1"/>
</dbReference>
<comment type="caution">
    <text evidence="8">The sequence shown here is derived from an EMBL/GenBank/DDBJ whole genome shotgun (WGS) entry which is preliminary data.</text>
</comment>
<dbReference type="InterPro" id="IPR046357">
    <property type="entry name" value="PPIase_dom_sf"/>
</dbReference>
<evidence type="ECO:0000256" key="2">
    <source>
        <dbReference type="ARBA" id="ARBA00006577"/>
    </source>
</evidence>
<keyword evidence="4 5" id="KW-0413">Isomerase</keyword>
<evidence type="ECO:0000256" key="3">
    <source>
        <dbReference type="ARBA" id="ARBA00023110"/>
    </source>
</evidence>
<dbReference type="PANTHER" id="PTHR43811:SF19">
    <property type="entry name" value="39 KDA FK506-BINDING NUCLEAR PROTEIN"/>
    <property type="match status" value="1"/>
</dbReference>
<evidence type="ECO:0000256" key="6">
    <source>
        <dbReference type="RuleBase" id="RU003915"/>
    </source>
</evidence>
<dbReference type="PROSITE" id="PS50059">
    <property type="entry name" value="FKBP_PPIASE"/>
    <property type="match status" value="1"/>
</dbReference>
<evidence type="ECO:0000259" key="7">
    <source>
        <dbReference type="PROSITE" id="PS50059"/>
    </source>
</evidence>
<dbReference type="Proteomes" id="UP000263098">
    <property type="component" value="Unassembled WGS sequence"/>
</dbReference>
<dbReference type="EMBL" id="DPVG01000273">
    <property type="protein sequence ID" value="HCK24632.1"/>
    <property type="molecule type" value="Genomic_DNA"/>
</dbReference>
<comment type="catalytic activity">
    <reaction evidence="1 5 6">
        <text>[protein]-peptidylproline (omega=180) = [protein]-peptidylproline (omega=0)</text>
        <dbReference type="Rhea" id="RHEA:16237"/>
        <dbReference type="Rhea" id="RHEA-COMP:10747"/>
        <dbReference type="Rhea" id="RHEA-COMP:10748"/>
        <dbReference type="ChEBI" id="CHEBI:83833"/>
        <dbReference type="ChEBI" id="CHEBI:83834"/>
        <dbReference type="EC" id="5.2.1.8"/>
    </reaction>
</comment>
<dbReference type="Gene3D" id="3.10.50.40">
    <property type="match status" value="1"/>
</dbReference>
<dbReference type="AlphaFoldDB" id="A0A3D2SEF2"/>
<evidence type="ECO:0000256" key="1">
    <source>
        <dbReference type="ARBA" id="ARBA00000971"/>
    </source>
</evidence>
<dbReference type="EC" id="5.2.1.8" evidence="6"/>
<comment type="similarity">
    <text evidence="2 6">Belongs to the FKBP-type PPIase family.</text>
</comment>
<keyword evidence="3 5" id="KW-0697">Rotamase</keyword>
<accession>A0A3D2SEF2</accession>
<dbReference type="PANTHER" id="PTHR43811">
    <property type="entry name" value="FKBP-TYPE PEPTIDYL-PROLYL CIS-TRANS ISOMERASE FKPA"/>
    <property type="match status" value="1"/>
</dbReference>
<dbReference type="Pfam" id="PF00254">
    <property type="entry name" value="FKBP_C"/>
    <property type="match status" value="1"/>
</dbReference>
<proteinExistence type="inferred from homology"/>